<proteinExistence type="predicted"/>
<dbReference type="EMBL" id="JAKJXO020000005">
    <property type="protein sequence ID" value="KAL1604806.1"/>
    <property type="molecule type" value="Genomic_DNA"/>
</dbReference>
<sequence>MAKHIYDFPVYALPWGTTPQTNLKKPIRTFNDVAPVLDPNDDEDAKDMRMFRHKRILEWVEKSPPEEEALTTEQRATIRDLDWDDYQATDNEDGADSVVADYFERAGIDYIDEDASTRVATSQAGYSASTRQSSISYCDGDPGSVQANPPVEEVST</sequence>
<dbReference type="Proteomes" id="UP001521785">
    <property type="component" value="Unassembled WGS sequence"/>
</dbReference>
<protein>
    <submittedName>
        <fullName evidence="2">Uncharacterized protein</fullName>
    </submittedName>
</protein>
<organism evidence="2 3">
    <name type="scientific">Paraconiothyrium brasiliense</name>
    <dbReference type="NCBI Taxonomy" id="300254"/>
    <lineage>
        <taxon>Eukaryota</taxon>
        <taxon>Fungi</taxon>
        <taxon>Dikarya</taxon>
        <taxon>Ascomycota</taxon>
        <taxon>Pezizomycotina</taxon>
        <taxon>Dothideomycetes</taxon>
        <taxon>Pleosporomycetidae</taxon>
        <taxon>Pleosporales</taxon>
        <taxon>Massarineae</taxon>
        <taxon>Didymosphaeriaceae</taxon>
        <taxon>Paraconiothyrium</taxon>
    </lineage>
</organism>
<comment type="caution">
    <text evidence="2">The sequence shown here is derived from an EMBL/GenBank/DDBJ whole genome shotgun (WGS) entry which is preliminary data.</text>
</comment>
<name>A0ABR3RK40_9PLEO</name>
<keyword evidence="3" id="KW-1185">Reference proteome</keyword>
<accession>A0ABR3RK40</accession>
<evidence type="ECO:0000313" key="3">
    <source>
        <dbReference type="Proteomes" id="UP001521785"/>
    </source>
</evidence>
<gene>
    <name evidence="2" type="ORF">SLS60_004346</name>
</gene>
<reference evidence="2 3" key="1">
    <citation type="submission" date="2024-02" db="EMBL/GenBank/DDBJ databases">
        <title>De novo assembly and annotation of 12 fungi associated with fruit tree decline syndrome in Ontario, Canada.</title>
        <authorList>
            <person name="Sulman M."/>
            <person name="Ellouze W."/>
            <person name="Ilyukhin E."/>
        </authorList>
    </citation>
    <scope>NUCLEOTIDE SEQUENCE [LARGE SCALE GENOMIC DNA]</scope>
    <source>
        <strain evidence="2 3">M42-189</strain>
    </source>
</reference>
<feature type="region of interest" description="Disordered" evidence="1">
    <location>
        <begin position="118"/>
        <end position="156"/>
    </location>
</feature>
<evidence type="ECO:0000256" key="1">
    <source>
        <dbReference type="SAM" id="MobiDB-lite"/>
    </source>
</evidence>
<feature type="compositionally biased region" description="Polar residues" evidence="1">
    <location>
        <begin position="118"/>
        <end position="136"/>
    </location>
</feature>
<evidence type="ECO:0000313" key="2">
    <source>
        <dbReference type="EMBL" id="KAL1604806.1"/>
    </source>
</evidence>